<dbReference type="RefSeq" id="WP_323448971.1">
    <property type="nucleotide sequence ID" value="NZ_BSBI01000009.1"/>
</dbReference>
<organism evidence="1 2">
    <name type="scientific">Streptomyces yaizuensis</name>
    <dbReference type="NCBI Taxonomy" id="2989713"/>
    <lineage>
        <taxon>Bacteria</taxon>
        <taxon>Bacillati</taxon>
        <taxon>Actinomycetota</taxon>
        <taxon>Actinomycetes</taxon>
        <taxon>Kitasatosporales</taxon>
        <taxon>Streptomycetaceae</taxon>
        <taxon>Streptomyces</taxon>
    </lineage>
</organism>
<gene>
    <name evidence="1" type="ORF">SYYSPA8_21695</name>
</gene>
<evidence type="ECO:0000313" key="2">
    <source>
        <dbReference type="Proteomes" id="UP001291653"/>
    </source>
</evidence>
<dbReference type="Proteomes" id="UP001291653">
    <property type="component" value="Unassembled WGS sequence"/>
</dbReference>
<evidence type="ECO:0000313" key="1">
    <source>
        <dbReference type="EMBL" id="GLF96958.1"/>
    </source>
</evidence>
<comment type="caution">
    <text evidence="1">The sequence shown here is derived from an EMBL/GenBank/DDBJ whole genome shotgun (WGS) entry which is preliminary data.</text>
</comment>
<protein>
    <submittedName>
        <fullName evidence="1">Uncharacterized protein</fullName>
    </submittedName>
</protein>
<name>A0ABQ5P2X8_9ACTN</name>
<reference evidence="1 2" key="1">
    <citation type="submission" date="2022-10" db="EMBL/GenBank/DDBJ databases">
        <title>Draft genome sequence of Streptomyces sp. YSPA8.</title>
        <authorList>
            <person name="Moriuchi R."/>
            <person name="Dohra H."/>
            <person name="Yamamura H."/>
            <person name="Kodani S."/>
        </authorList>
    </citation>
    <scope>NUCLEOTIDE SEQUENCE [LARGE SCALE GENOMIC DNA]</scope>
    <source>
        <strain evidence="1 2">YSPA8</strain>
    </source>
</reference>
<keyword evidence="2" id="KW-1185">Reference proteome</keyword>
<accession>A0ABQ5P2X8</accession>
<dbReference type="EMBL" id="BSBI01000009">
    <property type="protein sequence ID" value="GLF96958.1"/>
    <property type="molecule type" value="Genomic_DNA"/>
</dbReference>
<sequence length="420" mass="43103">MTTDTDPVTVSTVGALLKAVDAVVGEGPAVVGVEGRLTGVPGFTLPPGAALVGAGPGAALVFDGGDGLRLSRDNRVAELRLETAPAARAIHNDTSVDGLGTLELEQVSTLGRVELLARDAIGSGHVRIDGLDIEAADAREATPRPRGFNVEVLQGAFTLYNQQPDPDTLITCDLVGIGVGREGAPVRGGGIFVSGTVDGGRVEGRRLHTETVHSDGGIPAGTPGRITGGVFVVYAAIREVVNEGPVTTYGVNDMVLDLWGEVESWTARGPVTSHGPSGIGFVSFGVIRRLTVAAPIETFGVGARGFNIYDGTVDTAEFDRIVTHADAAVGIQISKPFGTLTVHRGIETHGGVGESLVKGELMRLAASALSLKEGSRALRIRIDGGITVRGAGVPAVEILGSVDVLDISGPVRALGGTQEE</sequence>
<proteinExistence type="predicted"/>